<protein>
    <submittedName>
        <fullName evidence="1">Uncharacterized protein</fullName>
    </submittedName>
</protein>
<accession>A0A7V4A0G4</accession>
<sequence>MDRTIEAAKAKLRSLGDPVCVGISGKSFPYSPLPGMQGVLREMARVEGALVWYRVFGERRKVVVFAVEPLG</sequence>
<gene>
    <name evidence="1" type="ORF">ENU54_02660</name>
</gene>
<comment type="caution">
    <text evidence="1">The sequence shown here is derived from an EMBL/GenBank/DDBJ whole genome shotgun (WGS) entry which is preliminary data.</text>
</comment>
<organism evidence="1">
    <name type="scientific">Thermus tengchongensis</name>
    <dbReference type="NCBI Taxonomy" id="1214928"/>
    <lineage>
        <taxon>Bacteria</taxon>
        <taxon>Thermotogati</taxon>
        <taxon>Deinococcota</taxon>
        <taxon>Deinococci</taxon>
        <taxon>Thermales</taxon>
        <taxon>Thermaceae</taxon>
        <taxon>Thermus</taxon>
    </lineage>
</organism>
<dbReference type="EMBL" id="DTCX01000153">
    <property type="protein sequence ID" value="HGL49496.1"/>
    <property type="molecule type" value="Genomic_DNA"/>
</dbReference>
<reference evidence="1" key="1">
    <citation type="journal article" date="2020" name="mSystems">
        <title>Genome- and Community-Level Interaction Insights into Carbon Utilization and Element Cycling Functions of Hydrothermarchaeota in Hydrothermal Sediment.</title>
        <authorList>
            <person name="Zhou Z."/>
            <person name="Liu Y."/>
            <person name="Xu W."/>
            <person name="Pan J."/>
            <person name="Luo Z.H."/>
            <person name="Li M."/>
        </authorList>
    </citation>
    <scope>NUCLEOTIDE SEQUENCE [LARGE SCALE GENOMIC DNA]</scope>
    <source>
        <strain evidence="1">SpSt-679</strain>
    </source>
</reference>
<dbReference type="AlphaFoldDB" id="A0A7V4A0G4"/>
<proteinExistence type="predicted"/>
<name>A0A7V4A0G4_9DEIN</name>
<evidence type="ECO:0000313" key="1">
    <source>
        <dbReference type="EMBL" id="HGL49496.1"/>
    </source>
</evidence>